<dbReference type="EMBL" id="JBHTMP010000035">
    <property type="protein sequence ID" value="MFD1323666.1"/>
    <property type="molecule type" value="Genomic_DNA"/>
</dbReference>
<protein>
    <submittedName>
        <fullName evidence="1">Fructosamine kinase family protein</fullName>
    </submittedName>
</protein>
<reference evidence="2" key="1">
    <citation type="journal article" date="2019" name="Int. J. Syst. Evol. Microbiol.">
        <title>The Global Catalogue of Microorganisms (GCM) 10K type strain sequencing project: providing services to taxonomists for standard genome sequencing and annotation.</title>
        <authorList>
            <consortium name="The Broad Institute Genomics Platform"/>
            <consortium name="The Broad Institute Genome Sequencing Center for Infectious Disease"/>
            <person name="Wu L."/>
            <person name="Ma J."/>
        </authorList>
    </citation>
    <scope>NUCLEOTIDE SEQUENCE [LARGE SCALE GENOMIC DNA]</scope>
    <source>
        <strain evidence="2">JCM 31037</strain>
    </source>
</reference>
<dbReference type="PANTHER" id="PTHR12149:SF8">
    <property type="entry name" value="PROTEIN-RIBULOSAMINE 3-KINASE"/>
    <property type="match status" value="1"/>
</dbReference>
<dbReference type="InterPro" id="IPR011009">
    <property type="entry name" value="Kinase-like_dom_sf"/>
</dbReference>
<organism evidence="1 2">
    <name type="scientific">Micromonospora sonneratiae</name>
    <dbReference type="NCBI Taxonomy" id="1184706"/>
    <lineage>
        <taxon>Bacteria</taxon>
        <taxon>Bacillati</taxon>
        <taxon>Actinomycetota</taxon>
        <taxon>Actinomycetes</taxon>
        <taxon>Micromonosporales</taxon>
        <taxon>Micromonosporaceae</taxon>
        <taxon>Micromonospora</taxon>
    </lineage>
</organism>
<dbReference type="RefSeq" id="WP_377573004.1">
    <property type="nucleotide sequence ID" value="NZ_JBHTMP010000035.1"/>
</dbReference>
<dbReference type="Proteomes" id="UP001597260">
    <property type="component" value="Unassembled WGS sequence"/>
</dbReference>
<dbReference type="SUPFAM" id="SSF56112">
    <property type="entry name" value="Protein kinase-like (PK-like)"/>
    <property type="match status" value="1"/>
</dbReference>
<dbReference type="Pfam" id="PF03881">
    <property type="entry name" value="Fructosamin_kin"/>
    <property type="match status" value="1"/>
</dbReference>
<accession>A0ABW3YJ43</accession>
<evidence type="ECO:0000313" key="1">
    <source>
        <dbReference type="EMBL" id="MFD1323666.1"/>
    </source>
</evidence>
<keyword evidence="2" id="KW-1185">Reference proteome</keyword>
<name>A0ABW3YJ43_9ACTN</name>
<gene>
    <name evidence="1" type="ORF">ACFQ4H_21500</name>
</gene>
<sequence length="307" mass="32952">MDLAYLRAHPQHLPTFLTHQRIRETPVSGGSICTASRLTLDDGNSVFTKSWPEAAGSSAQAGSGARRPVVPEGFFTTEAAGLRWLRAADAVPVPEVIVALPELLALDWIEPGSATPAAATRFGRELAALHRAGAPAFGADWPGFIGPLPQDNTPSVGPWPTWFAERRLTPYLRLSVDNGALSPAEVALVEQVISRIEEYGGAEPPARIHGDLWPGNVLWAADGRAWLVDPAAHGGHRETDLAQLALFGGAPHLARVLAAYQEVWPLGDGWQERVPVHQLHLMLVHTALFGAGYREAVHNTAASAMRT</sequence>
<dbReference type="Gene3D" id="1.20.1270.240">
    <property type="match status" value="1"/>
</dbReference>
<proteinExistence type="predicted"/>
<evidence type="ECO:0000313" key="2">
    <source>
        <dbReference type="Proteomes" id="UP001597260"/>
    </source>
</evidence>
<keyword evidence="1" id="KW-0418">Kinase</keyword>
<keyword evidence="1" id="KW-0808">Transferase</keyword>
<dbReference type="PANTHER" id="PTHR12149">
    <property type="entry name" value="FRUCTOSAMINE 3 KINASE-RELATED PROTEIN"/>
    <property type="match status" value="1"/>
</dbReference>
<dbReference type="Gene3D" id="3.30.200.20">
    <property type="entry name" value="Phosphorylase Kinase, domain 1"/>
    <property type="match status" value="1"/>
</dbReference>
<dbReference type="InterPro" id="IPR016477">
    <property type="entry name" value="Fructo-/Ketosamine-3-kinase"/>
</dbReference>
<dbReference type="Gene3D" id="1.10.510.10">
    <property type="entry name" value="Transferase(Phosphotransferase) domain 1"/>
    <property type="match status" value="1"/>
</dbReference>
<comment type="caution">
    <text evidence="1">The sequence shown here is derived from an EMBL/GenBank/DDBJ whole genome shotgun (WGS) entry which is preliminary data.</text>
</comment>
<dbReference type="GO" id="GO:0016301">
    <property type="term" value="F:kinase activity"/>
    <property type="evidence" value="ECO:0007669"/>
    <property type="project" value="UniProtKB-KW"/>
</dbReference>